<evidence type="ECO:0000313" key="4">
    <source>
        <dbReference type="EMBL" id="KAJ8311707.1"/>
    </source>
</evidence>
<dbReference type="InterPro" id="IPR024810">
    <property type="entry name" value="MAB21L/cGLR"/>
</dbReference>
<dbReference type="PANTHER" id="PTHR10656:SF69">
    <property type="entry name" value="MAB-21-LIKE HHH_H2TH-LIKE DOMAIN-CONTAINING PROTEIN"/>
    <property type="match status" value="1"/>
</dbReference>
<evidence type="ECO:0000256" key="1">
    <source>
        <dbReference type="ARBA" id="ARBA00008307"/>
    </source>
</evidence>
<dbReference type="EMBL" id="JARBDR010000496">
    <property type="protein sequence ID" value="KAJ8311707.1"/>
    <property type="molecule type" value="Genomic_DNA"/>
</dbReference>
<dbReference type="InterPro" id="IPR046906">
    <property type="entry name" value="Mab-21_HhH/H2TH-like"/>
</dbReference>
<feature type="domain" description="Mab-21-like HhH/H2TH-like" evidence="3">
    <location>
        <begin position="155"/>
        <end position="235"/>
    </location>
</feature>
<dbReference type="SMART" id="SM01265">
    <property type="entry name" value="Mab-21"/>
    <property type="match status" value="1"/>
</dbReference>
<gene>
    <name evidence="4" type="ORF">KUTeg_011062</name>
</gene>
<dbReference type="Pfam" id="PF03281">
    <property type="entry name" value="Mab-21"/>
    <property type="match status" value="1"/>
</dbReference>
<dbReference type="Proteomes" id="UP001217089">
    <property type="component" value="Unassembled WGS sequence"/>
</dbReference>
<dbReference type="InterPro" id="IPR046903">
    <property type="entry name" value="Mab-21-like_nuc_Trfase"/>
</dbReference>
<feature type="domain" description="Mab-21-like nucleotidyltransferase" evidence="2">
    <location>
        <begin position="72"/>
        <end position="146"/>
    </location>
</feature>
<accession>A0ABQ9F2U4</accession>
<dbReference type="Pfam" id="PF20266">
    <property type="entry name" value="Mab-21_C"/>
    <property type="match status" value="1"/>
</dbReference>
<evidence type="ECO:0000313" key="5">
    <source>
        <dbReference type="Proteomes" id="UP001217089"/>
    </source>
</evidence>
<evidence type="ECO:0008006" key="6">
    <source>
        <dbReference type="Google" id="ProtNLM"/>
    </source>
</evidence>
<organism evidence="4 5">
    <name type="scientific">Tegillarca granosa</name>
    <name type="common">Malaysian cockle</name>
    <name type="synonym">Anadara granosa</name>
    <dbReference type="NCBI Taxonomy" id="220873"/>
    <lineage>
        <taxon>Eukaryota</taxon>
        <taxon>Metazoa</taxon>
        <taxon>Spiralia</taxon>
        <taxon>Lophotrochozoa</taxon>
        <taxon>Mollusca</taxon>
        <taxon>Bivalvia</taxon>
        <taxon>Autobranchia</taxon>
        <taxon>Pteriomorphia</taxon>
        <taxon>Arcoida</taxon>
        <taxon>Arcoidea</taxon>
        <taxon>Arcidae</taxon>
        <taxon>Tegillarca</taxon>
    </lineage>
</organism>
<dbReference type="PANTHER" id="PTHR10656">
    <property type="entry name" value="CELL FATE DETERMINING PROTEIN MAB21-RELATED"/>
    <property type="match status" value="1"/>
</dbReference>
<reference evidence="4 5" key="1">
    <citation type="submission" date="2022-12" db="EMBL/GenBank/DDBJ databases">
        <title>Chromosome-level genome of Tegillarca granosa.</title>
        <authorList>
            <person name="Kim J."/>
        </authorList>
    </citation>
    <scope>NUCLEOTIDE SEQUENCE [LARGE SCALE GENOMIC DNA]</scope>
    <source>
        <strain evidence="4">Teg-2019</strain>
        <tissue evidence="4">Adductor muscle</tissue>
    </source>
</reference>
<proteinExistence type="inferred from homology"/>
<protein>
    <recommendedName>
        <fullName evidence="6">Mab-21-like HhH/H2TH-like domain-containing protein</fullName>
    </recommendedName>
</protein>
<keyword evidence="5" id="KW-1185">Reference proteome</keyword>
<dbReference type="Gene3D" id="1.10.1410.40">
    <property type="match status" value="1"/>
</dbReference>
<sequence length="565" mass="66130">MDTTDIKPGFVRLFCHDSARFPAFISSAIVKTNNGFLLSSLKYRDLVVDLIQKVFPTSVAHGPCSTFKLPLKMEFDLLACFSCKTWPVVANEWVVRYRKNNWPPRDLISDIIRDGCLVVPIGNPHSKESHIQWRISFSMAEKKLIHSMNHTQFLCYGLMKLYLKHVINSNAEVKDLICSYFLKTCLFYCIEEEHISWDKESFLDCFWTCFRRLIKLVKNEYCPNFFIKENKMFEGKVCGEKSGILLSYLTELYHEGLYSLSRIPCLSELLLCNMYGTVLTGNTLTDAEREFICDVEISPCLEKGCETKDGIECLRLLTAIADMVQKSTRKIDKAMLTIRYHLTVYYFVQLVYQQICTNESNKNNYKYMKQIESLIVHNCMSINKCNGMLLLVTLRYLMRKYKKVVKIVQKVVKKLKCSIIYKGITYTCVYNKQVYMNEKCVKGLTLYQKLNCDIFASTYCCLVDCKLYPSEIEQELLQHSIRDITFINPMLYSYVLMFLSYLHMESKQNMIDTLSELFTTIYDIYDKDRKDKVEAQLALSLFKKCIQLFESWHDNNATNKQKFKR</sequence>
<evidence type="ECO:0000259" key="2">
    <source>
        <dbReference type="Pfam" id="PF03281"/>
    </source>
</evidence>
<evidence type="ECO:0000259" key="3">
    <source>
        <dbReference type="Pfam" id="PF20266"/>
    </source>
</evidence>
<name>A0ABQ9F2U4_TEGGR</name>
<comment type="caution">
    <text evidence="4">The sequence shown here is derived from an EMBL/GenBank/DDBJ whole genome shotgun (WGS) entry which is preliminary data.</text>
</comment>
<comment type="similarity">
    <text evidence="1">Belongs to the mab-21 family.</text>
</comment>